<dbReference type="InterPro" id="IPR014284">
    <property type="entry name" value="RNA_pol_sigma-70_dom"/>
</dbReference>
<evidence type="ECO:0000256" key="4">
    <source>
        <dbReference type="ARBA" id="ARBA00023163"/>
    </source>
</evidence>
<dbReference type="InterPro" id="IPR007627">
    <property type="entry name" value="RNA_pol_sigma70_r2"/>
</dbReference>
<accession>A0ABY7VZI7</accession>
<dbReference type="InterPro" id="IPR013325">
    <property type="entry name" value="RNA_pol_sigma_r2"/>
</dbReference>
<dbReference type="NCBIfam" id="TIGR02937">
    <property type="entry name" value="sigma70-ECF"/>
    <property type="match status" value="1"/>
</dbReference>
<dbReference type="Proteomes" id="UP001214250">
    <property type="component" value="Chromosome 2"/>
</dbReference>
<keyword evidence="3" id="KW-0238">DNA-binding</keyword>
<dbReference type="Gene3D" id="1.10.1740.10">
    <property type="match status" value="1"/>
</dbReference>
<keyword evidence="4" id="KW-0804">Transcription</keyword>
<dbReference type="PANTHER" id="PTHR43133">
    <property type="entry name" value="RNA POLYMERASE ECF-TYPE SIGMA FACTO"/>
    <property type="match status" value="1"/>
</dbReference>
<dbReference type="InterPro" id="IPR039425">
    <property type="entry name" value="RNA_pol_sigma-70-like"/>
</dbReference>
<proteinExistence type="predicted"/>
<dbReference type="PANTHER" id="PTHR43133:SF8">
    <property type="entry name" value="RNA POLYMERASE SIGMA FACTOR HI_1459-RELATED"/>
    <property type="match status" value="1"/>
</dbReference>
<evidence type="ECO:0000256" key="2">
    <source>
        <dbReference type="ARBA" id="ARBA00023082"/>
    </source>
</evidence>
<keyword evidence="2" id="KW-0731">Sigma factor</keyword>
<keyword evidence="1" id="KW-0805">Transcription regulation</keyword>
<feature type="domain" description="RNA polymerase sigma-70 region 2" evidence="5">
    <location>
        <begin position="29"/>
        <end position="94"/>
    </location>
</feature>
<evidence type="ECO:0000256" key="3">
    <source>
        <dbReference type="ARBA" id="ARBA00023125"/>
    </source>
</evidence>
<evidence type="ECO:0000313" key="7">
    <source>
        <dbReference type="Proteomes" id="UP001214250"/>
    </source>
</evidence>
<dbReference type="EMBL" id="CP117812">
    <property type="protein sequence ID" value="WDE98620.1"/>
    <property type="molecule type" value="Genomic_DNA"/>
</dbReference>
<dbReference type="RefSeq" id="WP_274153491.1">
    <property type="nucleotide sequence ID" value="NZ_CP117812.1"/>
</dbReference>
<evidence type="ECO:0000256" key="1">
    <source>
        <dbReference type="ARBA" id="ARBA00023015"/>
    </source>
</evidence>
<keyword evidence="7" id="KW-1185">Reference proteome</keyword>
<evidence type="ECO:0000259" key="5">
    <source>
        <dbReference type="Pfam" id="PF04542"/>
    </source>
</evidence>
<evidence type="ECO:0000313" key="6">
    <source>
        <dbReference type="EMBL" id="WDE98620.1"/>
    </source>
</evidence>
<dbReference type="SUPFAM" id="SSF88946">
    <property type="entry name" value="Sigma2 domain of RNA polymerase sigma factors"/>
    <property type="match status" value="1"/>
</dbReference>
<reference evidence="6 7" key="1">
    <citation type="submission" date="2023-02" db="EMBL/GenBank/DDBJ databases">
        <title>Genome sequence of Lentisphaera profundi SAORIC-696.</title>
        <authorList>
            <person name="Kim e."/>
            <person name="Cho J.-C."/>
            <person name="Choi A."/>
            <person name="Kang I."/>
        </authorList>
    </citation>
    <scope>NUCLEOTIDE SEQUENCE [LARGE SCALE GENOMIC DNA]</scope>
    <source>
        <strain evidence="6 7">SAORIC-696</strain>
    </source>
</reference>
<protein>
    <submittedName>
        <fullName evidence="6">Sigma-70 family RNA polymerase sigma factor</fullName>
    </submittedName>
</protein>
<organism evidence="6 7">
    <name type="scientific">Lentisphaera profundi</name>
    <dbReference type="NCBI Taxonomy" id="1658616"/>
    <lineage>
        <taxon>Bacteria</taxon>
        <taxon>Pseudomonadati</taxon>
        <taxon>Lentisphaerota</taxon>
        <taxon>Lentisphaeria</taxon>
        <taxon>Lentisphaerales</taxon>
        <taxon>Lentisphaeraceae</taxon>
        <taxon>Lentisphaera</taxon>
    </lineage>
</organism>
<gene>
    <name evidence="6" type="ORF">PQO03_12310</name>
</gene>
<sequence>MSDIQHTRESLLLRLQNKRDQFSWKEFCEAYERYIYLVIRGMKMDHHDAEDLTQNVLIKVYENIAAYDYSPEHSRFRTWLSKICRNQVIDYVRKMNAESKRVENYYQKAAQMTQPQVDALAESEWKAHVTTSAWDNIQNKFRGNATSCFEKINGGQKVAEVAQELGLSESSVYVYFKRVKDHLIAEVRRLENAWG</sequence>
<dbReference type="Pfam" id="PF04542">
    <property type="entry name" value="Sigma70_r2"/>
    <property type="match status" value="1"/>
</dbReference>
<name>A0ABY7VZI7_9BACT</name>